<proteinExistence type="inferred from homology"/>
<evidence type="ECO:0000256" key="4">
    <source>
        <dbReference type="ARBA" id="ARBA00022452"/>
    </source>
</evidence>
<dbReference type="Proteomes" id="UP000290218">
    <property type="component" value="Unassembled WGS sequence"/>
</dbReference>
<evidence type="ECO:0000256" key="1">
    <source>
        <dbReference type="ARBA" id="ARBA00004442"/>
    </source>
</evidence>
<keyword evidence="3" id="KW-0813">Transport</keyword>
<evidence type="ECO:0000256" key="6">
    <source>
        <dbReference type="ARBA" id="ARBA00023136"/>
    </source>
</evidence>
<feature type="chain" id="PRO_5020699115" evidence="9">
    <location>
        <begin position="24"/>
        <end position="484"/>
    </location>
</feature>
<dbReference type="GO" id="GO:0015288">
    <property type="term" value="F:porin activity"/>
    <property type="evidence" value="ECO:0007669"/>
    <property type="project" value="TreeGrafter"/>
</dbReference>
<evidence type="ECO:0000256" key="3">
    <source>
        <dbReference type="ARBA" id="ARBA00022448"/>
    </source>
</evidence>
<dbReference type="GO" id="GO:0015562">
    <property type="term" value="F:efflux transmembrane transporter activity"/>
    <property type="evidence" value="ECO:0007669"/>
    <property type="project" value="InterPro"/>
</dbReference>
<dbReference type="EMBL" id="SDHX01000001">
    <property type="protein sequence ID" value="RXK56811.1"/>
    <property type="molecule type" value="Genomic_DNA"/>
</dbReference>
<accession>A0A4Q1CCX6</accession>
<reference evidence="10 11" key="1">
    <citation type="submission" date="2019-01" db="EMBL/GenBank/DDBJ databases">
        <title>Lacunisphaera sp. strain TWA-58.</title>
        <authorList>
            <person name="Chen W.-M."/>
        </authorList>
    </citation>
    <scope>NUCLEOTIDE SEQUENCE [LARGE SCALE GENOMIC DNA]</scope>
    <source>
        <strain evidence="10 11">TWA-58</strain>
    </source>
</reference>
<feature type="signal peptide" evidence="9">
    <location>
        <begin position="1"/>
        <end position="23"/>
    </location>
</feature>
<evidence type="ECO:0000256" key="8">
    <source>
        <dbReference type="SAM" id="MobiDB-lite"/>
    </source>
</evidence>
<gene>
    <name evidence="10" type="ORF">ESB00_13355</name>
</gene>
<comment type="caution">
    <text evidence="10">The sequence shown here is derived from an EMBL/GenBank/DDBJ whole genome shotgun (WGS) entry which is preliminary data.</text>
</comment>
<dbReference type="InterPro" id="IPR051906">
    <property type="entry name" value="TolC-like"/>
</dbReference>
<evidence type="ECO:0000256" key="5">
    <source>
        <dbReference type="ARBA" id="ARBA00022692"/>
    </source>
</evidence>
<feature type="region of interest" description="Disordered" evidence="8">
    <location>
        <begin position="74"/>
        <end position="95"/>
    </location>
</feature>
<keyword evidence="7" id="KW-0998">Cell outer membrane</keyword>
<name>A0A4Q1CCX6_9BACT</name>
<evidence type="ECO:0000313" key="11">
    <source>
        <dbReference type="Proteomes" id="UP000290218"/>
    </source>
</evidence>
<evidence type="ECO:0000313" key="10">
    <source>
        <dbReference type="EMBL" id="RXK56811.1"/>
    </source>
</evidence>
<protein>
    <submittedName>
        <fullName evidence="10">TolC family protein</fullName>
    </submittedName>
</protein>
<comment type="subcellular location">
    <subcellularLocation>
        <location evidence="1">Cell outer membrane</location>
    </subcellularLocation>
</comment>
<dbReference type="AlphaFoldDB" id="A0A4Q1CCX6"/>
<dbReference type="Pfam" id="PF02321">
    <property type="entry name" value="OEP"/>
    <property type="match status" value="2"/>
</dbReference>
<evidence type="ECO:0000256" key="7">
    <source>
        <dbReference type="ARBA" id="ARBA00023237"/>
    </source>
</evidence>
<comment type="similarity">
    <text evidence="2">Belongs to the outer membrane factor (OMF) (TC 1.B.17) family.</text>
</comment>
<dbReference type="SUPFAM" id="SSF56954">
    <property type="entry name" value="Outer membrane efflux proteins (OEP)"/>
    <property type="match status" value="1"/>
</dbReference>
<keyword evidence="9" id="KW-0732">Signal</keyword>
<dbReference type="PANTHER" id="PTHR30026">
    <property type="entry name" value="OUTER MEMBRANE PROTEIN TOLC"/>
    <property type="match status" value="1"/>
</dbReference>
<keyword evidence="6" id="KW-0472">Membrane</keyword>
<keyword evidence="5" id="KW-0812">Transmembrane</keyword>
<dbReference type="GO" id="GO:1990281">
    <property type="term" value="C:efflux pump complex"/>
    <property type="evidence" value="ECO:0007669"/>
    <property type="project" value="TreeGrafter"/>
</dbReference>
<evidence type="ECO:0000256" key="9">
    <source>
        <dbReference type="SAM" id="SignalP"/>
    </source>
</evidence>
<keyword evidence="11" id="KW-1185">Reference proteome</keyword>
<sequence>MIPSSRRLAALLSAALLAASSLAAQDNAAPELSLEQCVTRALQRNFALEIGRYAPEIAKDGILVAKGTYETQLSVTGSRSGRESDLSGTSSNGTDLRVGVTQRLYTGTTVSASSSIARSSSNPALATNPAYDADLTLSVRQSLLQGLDPAVNRGGIERAEIGLQRANLDYKAQVLDVIQDTENAYYNLAYAREQFGVRNFSLALAQKLFDEAKTRRDTGVATDLDVLQAEVGVANARRAVILAEQAVKDRQDALLALIGQFELDAPLGTVRFKDASGQLPVFASSFQMAKQNQPDYLSSQAAIEQVKIDLRLVKDAAKPDLTVGAALGLNGTNGSSGDAFSDALDPQSHNWQVDFSFNYPLGRKSDKARERQSLAALSREQTRLRQLEQSIEVSVRSAVRSVEANTESVRIAALASALSQKQYELEKAKFDAGLSTSRRVLEAQDDLETARVSELQARVSLANAISALHRLEGSSLQRYAVELP</sequence>
<dbReference type="OrthoDB" id="188180at2"/>
<evidence type="ECO:0000256" key="2">
    <source>
        <dbReference type="ARBA" id="ARBA00007613"/>
    </source>
</evidence>
<organism evidence="10 11">
    <name type="scientific">Oleiharenicola lentus</name>
    <dbReference type="NCBI Taxonomy" id="2508720"/>
    <lineage>
        <taxon>Bacteria</taxon>
        <taxon>Pseudomonadati</taxon>
        <taxon>Verrucomicrobiota</taxon>
        <taxon>Opitutia</taxon>
        <taxon>Opitutales</taxon>
        <taxon>Opitutaceae</taxon>
        <taxon>Oleiharenicola</taxon>
    </lineage>
</organism>
<keyword evidence="4" id="KW-1134">Transmembrane beta strand</keyword>
<dbReference type="RefSeq" id="WP_129048176.1">
    <property type="nucleotide sequence ID" value="NZ_SDHX01000001.1"/>
</dbReference>
<dbReference type="PANTHER" id="PTHR30026:SF23">
    <property type="entry name" value="TO APRF-PUTATIVE OUTER MEMBRANE EFFLUX PROTEIN OR SECRETED ALKALINE PHOSPHATASE-RELATED"/>
    <property type="match status" value="1"/>
</dbReference>
<dbReference type="Gene3D" id="1.20.1600.10">
    <property type="entry name" value="Outer membrane efflux proteins (OEP)"/>
    <property type="match status" value="1"/>
</dbReference>
<dbReference type="GO" id="GO:0009279">
    <property type="term" value="C:cell outer membrane"/>
    <property type="evidence" value="ECO:0007669"/>
    <property type="project" value="UniProtKB-SubCell"/>
</dbReference>
<dbReference type="InterPro" id="IPR003423">
    <property type="entry name" value="OMP_efflux"/>
</dbReference>